<sequence length="72" mass="8564">MQSRAIRKLLHSKWTAQQVVDKQKHFIVTKLIEPECPDAPISEVEIEAVMTKRSRIISWRELDNPSHWKRGW</sequence>
<dbReference type="Proteomes" id="UP000612361">
    <property type="component" value="Unassembled WGS sequence"/>
</dbReference>
<evidence type="ECO:0000313" key="1">
    <source>
        <dbReference type="EMBL" id="MBC3936004.1"/>
    </source>
</evidence>
<organism evidence="1 2">
    <name type="scientific">Undibacterium rugosum</name>
    <dbReference type="NCBI Taxonomy" id="2762291"/>
    <lineage>
        <taxon>Bacteria</taxon>
        <taxon>Pseudomonadati</taxon>
        <taxon>Pseudomonadota</taxon>
        <taxon>Betaproteobacteria</taxon>
        <taxon>Burkholderiales</taxon>
        <taxon>Oxalobacteraceae</taxon>
        <taxon>Undibacterium</taxon>
    </lineage>
</organism>
<gene>
    <name evidence="1" type="ORF">H8K47_11580</name>
</gene>
<dbReference type="InterPro" id="IPR012663">
    <property type="entry name" value="CHP02450_Tryp"/>
</dbReference>
<dbReference type="AlphaFoldDB" id="A0A923KTG0"/>
<comment type="caution">
    <text evidence="1">The sequence shown here is derived from an EMBL/GenBank/DDBJ whole genome shotgun (WGS) entry which is preliminary data.</text>
</comment>
<reference evidence="1" key="1">
    <citation type="submission" date="2020-08" db="EMBL/GenBank/DDBJ databases">
        <title>Novel species isolated from subtropical streams in China.</title>
        <authorList>
            <person name="Lu H."/>
        </authorList>
    </citation>
    <scope>NUCLEOTIDE SEQUENCE</scope>
    <source>
        <strain evidence="1">CY7W</strain>
    </source>
</reference>
<dbReference type="NCBIfam" id="TIGR02450">
    <property type="entry name" value="TIGR02450 family Trp-rich protein"/>
    <property type="match status" value="1"/>
</dbReference>
<dbReference type="RefSeq" id="WP_186881568.1">
    <property type="nucleotide sequence ID" value="NZ_JACOGG010000011.1"/>
</dbReference>
<protein>
    <submittedName>
        <fullName evidence="1">TIGR02450 family Trp-rich protein</fullName>
    </submittedName>
</protein>
<dbReference type="Pfam" id="PF09493">
    <property type="entry name" value="DUF2389"/>
    <property type="match status" value="1"/>
</dbReference>
<evidence type="ECO:0000313" key="2">
    <source>
        <dbReference type="Proteomes" id="UP000612361"/>
    </source>
</evidence>
<dbReference type="EMBL" id="JACOGG010000011">
    <property type="protein sequence ID" value="MBC3936004.1"/>
    <property type="molecule type" value="Genomic_DNA"/>
</dbReference>
<proteinExistence type="predicted"/>
<accession>A0A923KTG0</accession>
<name>A0A923KTG0_9BURK</name>
<keyword evidence="2" id="KW-1185">Reference proteome</keyword>